<organism evidence="1 2">
    <name type="scientific">Habropoda laboriosa</name>
    <dbReference type="NCBI Taxonomy" id="597456"/>
    <lineage>
        <taxon>Eukaryota</taxon>
        <taxon>Metazoa</taxon>
        <taxon>Ecdysozoa</taxon>
        <taxon>Arthropoda</taxon>
        <taxon>Hexapoda</taxon>
        <taxon>Insecta</taxon>
        <taxon>Pterygota</taxon>
        <taxon>Neoptera</taxon>
        <taxon>Endopterygota</taxon>
        <taxon>Hymenoptera</taxon>
        <taxon>Apocrita</taxon>
        <taxon>Aculeata</taxon>
        <taxon>Apoidea</taxon>
        <taxon>Anthophila</taxon>
        <taxon>Apidae</taxon>
        <taxon>Habropoda</taxon>
    </lineage>
</organism>
<sequence>MSALRRQRAANPARRQNQLASRAFRSVFYKYCRQSKSAANTGVAVKSRIPAGTVTGQLHQRVELRFSVSRGDG</sequence>
<reference evidence="1 2" key="1">
    <citation type="submission" date="2015-07" db="EMBL/GenBank/DDBJ databases">
        <title>The genome of Habropoda laboriosa.</title>
        <authorList>
            <person name="Pan H."/>
            <person name="Kapheim K."/>
        </authorList>
    </citation>
    <scope>NUCLEOTIDE SEQUENCE [LARGE SCALE GENOMIC DNA]</scope>
    <source>
        <strain evidence="1">0110345459</strain>
    </source>
</reference>
<gene>
    <name evidence="1" type="ORF">WH47_03007</name>
</gene>
<dbReference type="AlphaFoldDB" id="A0A0L7QT01"/>
<accession>A0A0L7QT01</accession>
<dbReference type="EMBL" id="KQ414755">
    <property type="protein sequence ID" value="KOC61750.1"/>
    <property type="molecule type" value="Genomic_DNA"/>
</dbReference>
<proteinExistence type="predicted"/>
<protein>
    <submittedName>
        <fullName evidence="1">Uncharacterized protein</fullName>
    </submittedName>
</protein>
<name>A0A0L7QT01_9HYME</name>
<dbReference type="Proteomes" id="UP000053825">
    <property type="component" value="Unassembled WGS sequence"/>
</dbReference>
<evidence type="ECO:0000313" key="2">
    <source>
        <dbReference type="Proteomes" id="UP000053825"/>
    </source>
</evidence>
<evidence type="ECO:0000313" key="1">
    <source>
        <dbReference type="EMBL" id="KOC61750.1"/>
    </source>
</evidence>
<keyword evidence="2" id="KW-1185">Reference proteome</keyword>